<feature type="region of interest" description="Disordered" evidence="1">
    <location>
        <begin position="80"/>
        <end position="102"/>
    </location>
</feature>
<reference evidence="2" key="1">
    <citation type="journal article" date="2020" name="mSystems">
        <title>Genome- and Community-Level Interaction Insights into Carbon Utilization and Element Cycling Functions of Hydrothermarchaeota in Hydrothermal Sediment.</title>
        <authorList>
            <person name="Zhou Z."/>
            <person name="Liu Y."/>
            <person name="Xu W."/>
            <person name="Pan J."/>
            <person name="Luo Z.H."/>
            <person name="Li M."/>
        </authorList>
    </citation>
    <scope>NUCLEOTIDE SEQUENCE [LARGE SCALE GENOMIC DNA]</scope>
    <source>
        <strain evidence="2">SpSt-339</strain>
    </source>
</reference>
<proteinExistence type="predicted"/>
<evidence type="ECO:0000256" key="1">
    <source>
        <dbReference type="SAM" id="MobiDB-lite"/>
    </source>
</evidence>
<feature type="region of interest" description="Disordered" evidence="1">
    <location>
        <begin position="1"/>
        <end position="35"/>
    </location>
</feature>
<dbReference type="AlphaFoldDB" id="A0A7C2P1C8"/>
<evidence type="ECO:0000313" key="2">
    <source>
        <dbReference type="EMBL" id="HEN15732.1"/>
    </source>
</evidence>
<protein>
    <submittedName>
        <fullName evidence="2">Uncharacterized protein</fullName>
    </submittedName>
</protein>
<comment type="caution">
    <text evidence="2">The sequence shown here is derived from an EMBL/GenBank/DDBJ whole genome shotgun (WGS) entry which is preliminary data.</text>
</comment>
<accession>A0A7C2P1C8</accession>
<sequence length="102" mass="10889">MIPTGLPHSAGAADQEGSTTLLEAPGEATGHGFDGRDAHRWRILPVLARCNRHKSFHRSHAACSTNSFYIPYVSPVPLSENNGQSRTGLRKPAFGTPVIPSG</sequence>
<gene>
    <name evidence="2" type="ORF">ENQ76_09735</name>
</gene>
<dbReference type="EMBL" id="DSOK01000275">
    <property type="protein sequence ID" value="HEN15732.1"/>
    <property type="molecule type" value="Genomic_DNA"/>
</dbReference>
<name>A0A7C2P1C8_9PLAN</name>
<organism evidence="2">
    <name type="scientific">Schlesneria paludicola</name>
    <dbReference type="NCBI Taxonomy" id="360056"/>
    <lineage>
        <taxon>Bacteria</taxon>
        <taxon>Pseudomonadati</taxon>
        <taxon>Planctomycetota</taxon>
        <taxon>Planctomycetia</taxon>
        <taxon>Planctomycetales</taxon>
        <taxon>Planctomycetaceae</taxon>
        <taxon>Schlesneria</taxon>
    </lineage>
</organism>